<feature type="transmembrane region" description="Helical" evidence="1">
    <location>
        <begin position="76"/>
        <end position="92"/>
    </location>
</feature>
<accession>A0ABY1SDP1</accession>
<feature type="transmembrane region" description="Helical" evidence="1">
    <location>
        <begin position="129"/>
        <end position="148"/>
    </location>
</feature>
<proteinExistence type="predicted"/>
<evidence type="ECO:0000313" key="2">
    <source>
        <dbReference type="EMBL" id="SNR29278.1"/>
    </source>
</evidence>
<keyword evidence="1" id="KW-0472">Membrane</keyword>
<feature type="transmembrane region" description="Helical" evidence="1">
    <location>
        <begin position="98"/>
        <end position="117"/>
    </location>
</feature>
<feature type="transmembrane region" description="Helical" evidence="1">
    <location>
        <begin position="39"/>
        <end position="56"/>
    </location>
</feature>
<evidence type="ECO:0008006" key="4">
    <source>
        <dbReference type="Google" id="ProtNLM"/>
    </source>
</evidence>
<keyword evidence="3" id="KW-1185">Reference proteome</keyword>
<evidence type="ECO:0000313" key="3">
    <source>
        <dbReference type="Proteomes" id="UP000198337"/>
    </source>
</evidence>
<feature type="transmembrane region" description="Helical" evidence="1">
    <location>
        <begin position="250"/>
        <end position="270"/>
    </location>
</feature>
<feature type="transmembrane region" description="Helical" evidence="1">
    <location>
        <begin position="12"/>
        <end position="33"/>
    </location>
</feature>
<name>A0ABY1SDP1_9FLAO</name>
<evidence type="ECO:0000256" key="1">
    <source>
        <dbReference type="SAM" id="Phobius"/>
    </source>
</evidence>
<feature type="transmembrane region" description="Helical" evidence="1">
    <location>
        <begin position="199"/>
        <end position="217"/>
    </location>
</feature>
<keyword evidence="1" id="KW-0812">Transmembrane</keyword>
<gene>
    <name evidence="2" type="ORF">SAMN04488009_0910</name>
</gene>
<dbReference type="EMBL" id="FZNV01000001">
    <property type="protein sequence ID" value="SNR29278.1"/>
    <property type="molecule type" value="Genomic_DNA"/>
</dbReference>
<dbReference type="Proteomes" id="UP000198337">
    <property type="component" value="Unassembled WGS sequence"/>
</dbReference>
<sequence>MAWFKRVFDFYLDASVHVAFAVLSLMHITALTVNINVDFRLYCFIFFGTIGCYNFVKYGVEAHKYILVANRYHKNIQFFSIICTLIAIYHSFFLSKQVFMGLLVLGGITALYALPVLPRHRNFRSLSGLKILIVALVWAGTTVILPVYSETSQIDYDIQLETVQRFLLVLVLLVPFEIRDLKYDHADLKTLPQRLGVVGARRIGYVWVLLFYTITFLKSNVEPTLIISNTVFGLLLLLALYRSKKNQSKYYASFWVEALPIIWWSIVVLLNKTTNSL</sequence>
<organism evidence="2 3">
    <name type="scientific">Maribacter sedimenticola</name>
    <dbReference type="NCBI Taxonomy" id="228956"/>
    <lineage>
        <taxon>Bacteria</taxon>
        <taxon>Pseudomonadati</taxon>
        <taxon>Bacteroidota</taxon>
        <taxon>Flavobacteriia</taxon>
        <taxon>Flavobacteriales</taxon>
        <taxon>Flavobacteriaceae</taxon>
        <taxon>Maribacter</taxon>
    </lineage>
</organism>
<reference evidence="2 3" key="1">
    <citation type="submission" date="2017-06" db="EMBL/GenBank/DDBJ databases">
        <authorList>
            <person name="Varghese N."/>
            <person name="Submissions S."/>
        </authorList>
    </citation>
    <scope>NUCLEOTIDE SEQUENCE [LARGE SCALE GENOMIC DNA]</scope>
    <source>
        <strain evidence="2 3">DSM 19840</strain>
    </source>
</reference>
<keyword evidence="1" id="KW-1133">Transmembrane helix</keyword>
<protein>
    <recommendedName>
        <fullName evidence="4">UbiA prenyltransferase family protein</fullName>
    </recommendedName>
</protein>
<feature type="transmembrane region" description="Helical" evidence="1">
    <location>
        <begin position="223"/>
        <end position="241"/>
    </location>
</feature>
<comment type="caution">
    <text evidence="2">The sequence shown here is derived from an EMBL/GenBank/DDBJ whole genome shotgun (WGS) entry which is preliminary data.</text>
</comment>